<evidence type="ECO:0000256" key="1">
    <source>
        <dbReference type="SAM" id="Phobius"/>
    </source>
</evidence>
<proteinExistence type="predicted"/>
<dbReference type="RefSeq" id="WP_047677376.1">
    <property type="nucleotide sequence ID" value="NZ_JAJAOZ010000116.1"/>
</dbReference>
<dbReference type="AlphaFoldDB" id="A0AAP8IYZ8"/>
<feature type="transmembrane region" description="Helical" evidence="1">
    <location>
        <begin position="40"/>
        <end position="59"/>
    </location>
</feature>
<gene>
    <name evidence="2" type="ORF">CYJ91_13325</name>
</gene>
<reference evidence="2 3" key="1">
    <citation type="submission" date="2017-12" db="EMBL/GenBank/DDBJ databases">
        <title>Phylogenetic diversity of female urinary microbiome.</title>
        <authorList>
            <person name="Thomas-White K."/>
            <person name="Wolfe A.J."/>
        </authorList>
    </citation>
    <scope>NUCLEOTIDE SEQUENCE [LARGE SCALE GENOMIC DNA]</scope>
    <source>
        <strain evidence="2 3">UMB0004</strain>
    </source>
</reference>
<comment type="caution">
    <text evidence="2">The sequence shown here is derived from an EMBL/GenBank/DDBJ whole genome shotgun (WGS) entry which is preliminary data.</text>
</comment>
<evidence type="ECO:0000313" key="2">
    <source>
        <dbReference type="EMBL" id="PLA55435.1"/>
    </source>
</evidence>
<feature type="transmembrane region" description="Helical" evidence="1">
    <location>
        <begin position="12"/>
        <end position="34"/>
    </location>
</feature>
<dbReference type="Proteomes" id="UP000234212">
    <property type="component" value="Unassembled WGS sequence"/>
</dbReference>
<name>A0AAP8IYZ8_LACRH</name>
<evidence type="ECO:0000313" key="3">
    <source>
        <dbReference type="Proteomes" id="UP000234212"/>
    </source>
</evidence>
<dbReference type="EMBL" id="PKJX01000009">
    <property type="protein sequence ID" value="PLA55435.1"/>
    <property type="molecule type" value="Genomic_DNA"/>
</dbReference>
<accession>A0AAP8IYZ8</accession>
<keyword evidence="1" id="KW-1133">Transmembrane helix</keyword>
<keyword evidence="1" id="KW-0472">Membrane</keyword>
<organism evidence="2 3">
    <name type="scientific">Lacticaseibacillus rhamnosus</name>
    <name type="common">Lactobacillus rhamnosus</name>
    <dbReference type="NCBI Taxonomy" id="47715"/>
    <lineage>
        <taxon>Bacteria</taxon>
        <taxon>Bacillati</taxon>
        <taxon>Bacillota</taxon>
        <taxon>Bacilli</taxon>
        <taxon>Lactobacillales</taxon>
        <taxon>Lactobacillaceae</taxon>
        <taxon>Lacticaseibacillus</taxon>
    </lineage>
</organism>
<protein>
    <submittedName>
        <fullName evidence="2">Uncharacterized protein</fullName>
    </submittedName>
</protein>
<keyword evidence="1" id="KW-0812">Transmembrane</keyword>
<sequence length="64" mass="7454">MVSIKNKAKTYLGGFLLWLALMLFNIGYDLLFLGELYWTQYFKLTGYLMIAALIGSVYFKDRSE</sequence>